<reference evidence="4" key="1">
    <citation type="submission" date="2025-08" db="UniProtKB">
        <authorList>
            <consortium name="RefSeq"/>
        </authorList>
    </citation>
    <scope>IDENTIFICATION</scope>
    <source>
        <tissue evidence="4">Whole sample</tissue>
    </source>
</reference>
<dbReference type="Proteomes" id="UP000694844">
    <property type="component" value="Chromosome 7"/>
</dbReference>
<evidence type="ECO:0000256" key="1">
    <source>
        <dbReference type="SAM" id="Phobius"/>
    </source>
</evidence>
<feature type="transmembrane region" description="Helical" evidence="1">
    <location>
        <begin position="156"/>
        <end position="182"/>
    </location>
</feature>
<evidence type="ECO:0000256" key="2">
    <source>
        <dbReference type="SAM" id="SignalP"/>
    </source>
</evidence>
<keyword evidence="2" id="KW-0732">Signal</keyword>
<gene>
    <name evidence="4" type="primary">LOC111105556</name>
</gene>
<sequence>MPLFHVVLLFLNLISKVENRKCLGLNGEECCTGYTLNEITGKCEKCPPGYFDDCSKRCIKPYYGEDCQSECHCDDDYYCHFTHGCLKKEENDNQNPVSSSTRPLSQTSSAVSFHYSVWDRPATTNVQAISKEIIRSVSNVNNTAVKRDVVDIKTDYVSLAVVVLIGIFVLFFSLCVVTYIYIKCFQKHAREVITKDNTSQGQYTSLHVETMEPQPQEQQVNVEHRGRVNSDSLYLSPVFVRNESISEPGGVFNNDNRPVNREMLLEFGKNRQDISSQETESILPLGDLTDHVYFEINEDGGD</sequence>
<dbReference type="GeneID" id="111105556"/>
<dbReference type="KEGG" id="cvn:111105556"/>
<evidence type="ECO:0000313" key="4">
    <source>
        <dbReference type="RefSeq" id="XP_022295622.1"/>
    </source>
</evidence>
<protein>
    <submittedName>
        <fullName evidence="4">Uncharacterized protein LOC111105556</fullName>
    </submittedName>
</protein>
<keyword evidence="1" id="KW-0812">Transmembrane</keyword>
<proteinExistence type="predicted"/>
<dbReference type="AlphaFoldDB" id="A0A8B8AWJ8"/>
<dbReference type="RefSeq" id="XP_022295622.1">
    <property type="nucleotide sequence ID" value="XM_022439914.1"/>
</dbReference>
<dbReference type="SUPFAM" id="SSF57184">
    <property type="entry name" value="Growth factor receptor domain"/>
    <property type="match status" value="1"/>
</dbReference>
<dbReference type="InterPro" id="IPR009030">
    <property type="entry name" value="Growth_fac_rcpt_cys_sf"/>
</dbReference>
<feature type="signal peptide" evidence="2">
    <location>
        <begin position="1"/>
        <end position="19"/>
    </location>
</feature>
<feature type="chain" id="PRO_5034137197" evidence="2">
    <location>
        <begin position="20"/>
        <end position="302"/>
    </location>
</feature>
<accession>A0A8B8AWJ8</accession>
<dbReference type="Gene3D" id="2.170.300.10">
    <property type="entry name" value="Tie2 ligand-binding domain superfamily"/>
    <property type="match status" value="1"/>
</dbReference>
<keyword evidence="1" id="KW-0472">Membrane</keyword>
<keyword evidence="1" id="KW-1133">Transmembrane helix</keyword>
<organism evidence="3 4">
    <name type="scientific">Crassostrea virginica</name>
    <name type="common">Eastern oyster</name>
    <dbReference type="NCBI Taxonomy" id="6565"/>
    <lineage>
        <taxon>Eukaryota</taxon>
        <taxon>Metazoa</taxon>
        <taxon>Spiralia</taxon>
        <taxon>Lophotrochozoa</taxon>
        <taxon>Mollusca</taxon>
        <taxon>Bivalvia</taxon>
        <taxon>Autobranchia</taxon>
        <taxon>Pteriomorphia</taxon>
        <taxon>Ostreida</taxon>
        <taxon>Ostreoidea</taxon>
        <taxon>Ostreidae</taxon>
        <taxon>Crassostrea</taxon>
    </lineage>
</organism>
<name>A0A8B8AWJ8_CRAVI</name>
<evidence type="ECO:0000313" key="3">
    <source>
        <dbReference type="Proteomes" id="UP000694844"/>
    </source>
</evidence>
<keyword evidence="3" id="KW-1185">Reference proteome</keyword>